<evidence type="ECO:0000313" key="1">
    <source>
        <dbReference type="EMBL" id="TGV03599.1"/>
    </source>
</evidence>
<reference evidence="1 2" key="1">
    <citation type="submission" date="2019-04" db="EMBL/GenBank/DDBJ databases">
        <authorList>
            <person name="Liu A."/>
        </authorList>
    </citation>
    <scope>NUCLEOTIDE SEQUENCE [LARGE SCALE GENOMIC DNA]</scope>
    <source>
        <strain evidence="1 2">RZ03</strain>
    </source>
</reference>
<sequence length="92" mass="10841">MDTMLCVIIFQDDRAFESFLCILRIIRKAGGQTVGHSMQSESLIIKIESENPDAFHRRFKVLYSFNYRWIYIDDFIDGALDNVVWEKLYGII</sequence>
<dbReference type="RefSeq" id="WP_135876293.1">
    <property type="nucleotide sequence ID" value="NZ_SRSO01000006.1"/>
</dbReference>
<organism evidence="1 2">
    <name type="scientific">Flavivirga rizhaonensis</name>
    <dbReference type="NCBI Taxonomy" id="2559571"/>
    <lineage>
        <taxon>Bacteria</taxon>
        <taxon>Pseudomonadati</taxon>
        <taxon>Bacteroidota</taxon>
        <taxon>Flavobacteriia</taxon>
        <taxon>Flavobacteriales</taxon>
        <taxon>Flavobacteriaceae</taxon>
        <taxon>Flavivirga</taxon>
    </lineage>
</organism>
<comment type="caution">
    <text evidence="1">The sequence shown here is derived from an EMBL/GenBank/DDBJ whole genome shotgun (WGS) entry which is preliminary data.</text>
</comment>
<proteinExistence type="predicted"/>
<name>A0A4S1DZK5_9FLAO</name>
<dbReference type="EMBL" id="SRSO01000006">
    <property type="protein sequence ID" value="TGV03599.1"/>
    <property type="molecule type" value="Genomic_DNA"/>
</dbReference>
<accession>A0A4S1DZK5</accession>
<dbReference type="AlphaFoldDB" id="A0A4S1DZK5"/>
<protein>
    <submittedName>
        <fullName evidence="1">Uncharacterized protein</fullName>
    </submittedName>
</protein>
<dbReference type="Proteomes" id="UP000307602">
    <property type="component" value="Unassembled WGS sequence"/>
</dbReference>
<gene>
    <name evidence="1" type="ORF">EM932_06120</name>
</gene>
<evidence type="ECO:0000313" key="2">
    <source>
        <dbReference type="Proteomes" id="UP000307602"/>
    </source>
</evidence>
<keyword evidence="2" id="KW-1185">Reference proteome</keyword>